<dbReference type="InterPro" id="IPR015424">
    <property type="entry name" value="PyrdxlP-dep_Trfase"/>
</dbReference>
<keyword evidence="5" id="KW-0479">Metal-binding</keyword>
<keyword evidence="6" id="KW-0663">Pyridoxal phosphate</keyword>
<gene>
    <name evidence="12" type="ORF">GCM10023169_27680</name>
</gene>
<evidence type="ECO:0000313" key="12">
    <source>
        <dbReference type="EMBL" id="GAA4427533.1"/>
    </source>
</evidence>
<evidence type="ECO:0000256" key="4">
    <source>
        <dbReference type="ARBA" id="ARBA00022679"/>
    </source>
</evidence>
<dbReference type="InterPro" id="IPR020578">
    <property type="entry name" value="Aminotrans_V_PyrdxlP_BS"/>
</dbReference>
<evidence type="ECO:0000256" key="5">
    <source>
        <dbReference type="ARBA" id="ARBA00022723"/>
    </source>
</evidence>
<evidence type="ECO:0000259" key="11">
    <source>
        <dbReference type="Pfam" id="PF00266"/>
    </source>
</evidence>
<comment type="caution">
    <text evidence="12">The sequence shown here is derived from an EMBL/GenBank/DDBJ whole genome shotgun (WGS) entry which is preliminary data.</text>
</comment>
<evidence type="ECO:0000256" key="9">
    <source>
        <dbReference type="ARBA" id="ARBA00050776"/>
    </source>
</evidence>
<keyword evidence="8" id="KW-0411">Iron-sulfur</keyword>
<feature type="domain" description="Aminotransferase class V" evidence="11">
    <location>
        <begin position="3"/>
        <end position="364"/>
    </location>
</feature>
<dbReference type="PANTHER" id="PTHR11601">
    <property type="entry name" value="CYSTEINE DESULFURYLASE FAMILY MEMBER"/>
    <property type="match status" value="1"/>
</dbReference>
<name>A0ABP8LE79_9MICO</name>
<evidence type="ECO:0000256" key="6">
    <source>
        <dbReference type="ARBA" id="ARBA00022898"/>
    </source>
</evidence>
<keyword evidence="4" id="KW-0808">Transferase</keyword>
<comment type="similarity">
    <text evidence="2">Belongs to the class-V pyridoxal-phosphate-dependent aminotransferase family. NifS/IscS subfamily.</text>
</comment>
<dbReference type="InterPro" id="IPR016454">
    <property type="entry name" value="Cysteine_dSase"/>
</dbReference>
<evidence type="ECO:0000256" key="3">
    <source>
        <dbReference type="ARBA" id="ARBA00012239"/>
    </source>
</evidence>
<evidence type="ECO:0000256" key="1">
    <source>
        <dbReference type="ARBA" id="ARBA00001933"/>
    </source>
</evidence>
<dbReference type="Pfam" id="PF00266">
    <property type="entry name" value="Aminotran_5"/>
    <property type="match status" value="1"/>
</dbReference>
<proteinExistence type="inferred from homology"/>
<dbReference type="SUPFAM" id="SSF53383">
    <property type="entry name" value="PLP-dependent transferases"/>
    <property type="match status" value="1"/>
</dbReference>
<comment type="catalytic activity">
    <reaction evidence="9">
        <text>(sulfur carrier)-H + L-cysteine = (sulfur carrier)-SH + L-alanine</text>
        <dbReference type="Rhea" id="RHEA:43892"/>
        <dbReference type="Rhea" id="RHEA-COMP:14737"/>
        <dbReference type="Rhea" id="RHEA-COMP:14739"/>
        <dbReference type="ChEBI" id="CHEBI:29917"/>
        <dbReference type="ChEBI" id="CHEBI:35235"/>
        <dbReference type="ChEBI" id="CHEBI:57972"/>
        <dbReference type="ChEBI" id="CHEBI:64428"/>
        <dbReference type="EC" id="2.8.1.7"/>
    </reaction>
</comment>
<evidence type="ECO:0000256" key="10">
    <source>
        <dbReference type="RuleBase" id="RU004504"/>
    </source>
</evidence>
<dbReference type="EMBL" id="BAABGN010000011">
    <property type="protein sequence ID" value="GAA4427533.1"/>
    <property type="molecule type" value="Genomic_DNA"/>
</dbReference>
<evidence type="ECO:0000313" key="13">
    <source>
        <dbReference type="Proteomes" id="UP001500622"/>
    </source>
</evidence>
<dbReference type="Gene3D" id="3.90.1150.10">
    <property type="entry name" value="Aspartate Aminotransferase, domain 1"/>
    <property type="match status" value="1"/>
</dbReference>
<comment type="cofactor">
    <cofactor evidence="1 10">
        <name>pyridoxal 5'-phosphate</name>
        <dbReference type="ChEBI" id="CHEBI:597326"/>
    </cofactor>
</comment>
<organism evidence="12 13">
    <name type="scientific">Georgenia halophila</name>
    <dbReference type="NCBI Taxonomy" id="620889"/>
    <lineage>
        <taxon>Bacteria</taxon>
        <taxon>Bacillati</taxon>
        <taxon>Actinomycetota</taxon>
        <taxon>Actinomycetes</taxon>
        <taxon>Micrococcales</taxon>
        <taxon>Bogoriellaceae</taxon>
        <taxon>Georgenia</taxon>
    </lineage>
</organism>
<dbReference type="Gene3D" id="3.40.640.10">
    <property type="entry name" value="Type I PLP-dependent aspartate aminotransferase-like (Major domain)"/>
    <property type="match status" value="1"/>
</dbReference>
<sequence>MPYLDHAATAPVRPDVLRAMWPHLAGGPANPSSRHEPGRTAAAALAWAREQIAASLGARASDVILTAGGTEADNLAVKGIALAAPRGRRIVTSPTEHPAVLESCRALARLGGFAVELLPVDGAGRVHPDDVAAAVDADTTLVTIAVASSELGTVQPIAQIAAIARAGGVPMHTDAVQAAGALPLSMAELGVDAMSVAGHKVGAPTGAGALLARRSLPLEPLLHGGGQQDGRRSGTEDVAAAVGLAVALRLATDGLEDRAAALARRRGRVAAAVAERLPSTILVGDPVDRLPGHLSWLIPGVTSEAVLLRLDERGVQVSSGTACAAGEDEPAEALLACGIEPDLARTQVRASFGAETTDDDLDAFVDELAAALESLMPTV</sequence>
<keyword evidence="13" id="KW-1185">Reference proteome</keyword>
<evidence type="ECO:0000256" key="8">
    <source>
        <dbReference type="ARBA" id="ARBA00023014"/>
    </source>
</evidence>
<accession>A0ABP8LE79</accession>
<dbReference type="RefSeq" id="WP_345216844.1">
    <property type="nucleotide sequence ID" value="NZ_BAABGN010000011.1"/>
</dbReference>
<dbReference type="PANTHER" id="PTHR11601:SF34">
    <property type="entry name" value="CYSTEINE DESULFURASE"/>
    <property type="match status" value="1"/>
</dbReference>
<dbReference type="Proteomes" id="UP001500622">
    <property type="component" value="Unassembled WGS sequence"/>
</dbReference>
<protein>
    <recommendedName>
        <fullName evidence="3">cysteine desulfurase</fullName>
        <ecNumber evidence="3">2.8.1.7</ecNumber>
    </recommendedName>
</protein>
<dbReference type="InterPro" id="IPR015421">
    <property type="entry name" value="PyrdxlP-dep_Trfase_major"/>
</dbReference>
<dbReference type="PROSITE" id="PS00595">
    <property type="entry name" value="AA_TRANSFER_CLASS_5"/>
    <property type="match status" value="1"/>
</dbReference>
<evidence type="ECO:0000256" key="7">
    <source>
        <dbReference type="ARBA" id="ARBA00023004"/>
    </source>
</evidence>
<dbReference type="PIRSF" id="PIRSF005572">
    <property type="entry name" value="NifS"/>
    <property type="match status" value="1"/>
</dbReference>
<dbReference type="EC" id="2.8.1.7" evidence="3"/>
<keyword evidence="7" id="KW-0408">Iron</keyword>
<dbReference type="InterPro" id="IPR015422">
    <property type="entry name" value="PyrdxlP-dep_Trfase_small"/>
</dbReference>
<dbReference type="Gene3D" id="1.10.260.50">
    <property type="match status" value="1"/>
</dbReference>
<evidence type="ECO:0000256" key="2">
    <source>
        <dbReference type="ARBA" id="ARBA00006490"/>
    </source>
</evidence>
<dbReference type="InterPro" id="IPR000192">
    <property type="entry name" value="Aminotrans_V_dom"/>
</dbReference>
<reference evidence="13" key="1">
    <citation type="journal article" date="2019" name="Int. J. Syst. Evol. Microbiol.">
        <title>The Global Catalogue of Microorganisms (GCM) 10K type strain sequencing project: providing services to taxonomists for standard genome sequencing and annotation.</title>
        <authorList>
            <consortium name="The Broad Institute Genomics Platform"/>
            <consortium name="The Broad Institute Genome Sequencing Center for Infectious Disease"/>
            <person name="Wu L."/>
            <person name="Ma J."/>
        </authorList>
    </citation>
    <scope>NUCLEOTIDE SEQUENCE [LARGE SCALE GENOMIC DNA]</scope>
    <source>
        <strain evidence="13">JCM 17810</strain>
    </source>
</reference>